<protein>
    <submittedName>
        <fullName evidence="1">Uncharacterized protein</fullName>
    </submittedName>
</protein>
<evidence type="ECO:0000313" key="1">
    <source>
        <dbReference type="EMBL" id="KAK3712769.1"/>
    </source>
</evidence>
<gene>
    <name evidence="1" type="ORF">LTR37_008859</name>
</gene>
<proteinExistence type="predicted"/>
<comment type="caution">
    <text evidence="1">The sequence shown here is derived from an EMBL/GenBank/DDBJ whole genome shotgun (WGS) entry which is preliminary data.</text>
</comment>
<keyword evidence="2" id="KW-1185">Reference proteome</keyword>
<reference evidence="1" key="1">
    <citation type="submission" date="2023-07" db="EMBL/GenBank/DDBJ databases">
        <title>Black Yeasts Isolated from many extreme environments.</title>
        <authorList>
            <person name="Coleine C."/>
            <person name="Stajich J.E."/>
            <person name="Selbmann L."/>
        </authorList>
    </citation>
    <scope>NUCLEOTIDE SEQUENCE</scope>
    <source>
        <strain evidence="1">CCFEE 5714</strain>
    </source>
</reference>
<name>A0ACC3NAH4_9PEZI</name>
<organism evidence="1 2">
    <name type="scientific">Vermiconidia calcicola</name>
    <dbReference type="NCBI Taxonomy" id="1690605"/>
    <lineage>
        <taxon>Eukaryota</taxon>
        <taxon>Fungi</taxon>
        <taxon>Dikarya</taxon>
        <taxon>Ascomycota</taxon>
        <taxon>Pezizomycotina</taxon>
        <taxon>Dothideomycetes</taxon>
        <taxon>Dothideomycetidae</taxon>
        <taxon>Mycosphaerellales</taxon>
        <taxon>Extremaceae</taxon>
        <taxon>Vermiconidia</taxon>
    </lineage>
</organism>
<dbReference type="EMBL" id="JAUTXU010000067">
    <property type="protein sequence ID" value="KAK3712769.1"/>
    <property type="molecule type" value="Genomic_DNA"/>
</dbReference>
<dbReference type="Proteomes" id="UP001281147">
    <property type="component" value="Unassembled WGS sequence"/>
</dbReference>
<sequence length="351" mass="39398">MSDMEYKGETAYLTGGASGIGRAVTTMLVNKGMKVFVADRDVQSLRSLESEHNKDPNDPSVFTAECDVADWESQKRAFETAIDNFSRIDYVFPIAGIGERRSFPNKPNSTGFEKPDLSVVEVDEIGVIYTVSLAVQHFRRLGVKGDGFRGKSFVRSYGKILEEENITFNAVCPNKIRTNIGTAAAYEKAEKAGCLVPMEKLLEAFEMLLSKGEYRGLSGECLEVAPKLGIRVVPFLEFVNEESRVSAEITYERSRYLHEVVDKSVHLLQTISKTQNSINTSTDRATGEHHGSANIQKKKRKLEPSEEVYALANALKKVRCHENSPRDSWEMLEEMAWNEKTGLLYGEWKCE</sequence>
<evidence type="ECO:0000313" key="2">
    <source>
        <dbReference type="Proteomes" id="UP001281147"/>
    </source>
</evidence>
<accession>A0ACC3NAH4</accession>